<gene>
    <name evidence="1" type="ORF">K1T71_003243</name>
</gene>
<protein>
    <submittedName>
        <fullName evidence="1">Uncharacterized protein</fullName>
    </submittedName>
</protein>
<accession>A0ACC1DB53</accession>
<organism evidence="1 2">
    <name type="scientific">Dendrolimus kikuchii</name>
    <dbReference type="NCBI Taxonomy" id="765133"/>
    <lineage>
        <taxon>Eukaryota</taxon>
        <taxon>Metazoa</taxon>
        <taxon>Ecdysozoa</taxon>
        <taxon>Arthropoda</taxon>
        <taxon>Hexapoda</taxon>
        <taxon>Insecta</taxon>
        <taxon>Pterygota</taxon>
        <taxon>Neoptera</taxon>
        <taxon>Endopterygota</taxon>
        <taxon>Lepidoptera</taxon>
        <taxon>Glossata</taxon>
        <taxon>Ditrysia</taxon>
        <taxon>Bombycoidea</taxon>
        <taxon>Lasiocampidae</taxon>
        <taxon>Dendrolimus</taxon>
    </lineage>
</organism>
<name>A0ACC1DB53_9NEOP</name>
<evidence type="ECO:0000313" key="1">
    <source>
        <dbReference type="EMBL" id="KAJ0181158.1"/>
    </source>
</evidence>
<reference evidence="1 2" key="1">
    <citation type="journal article" date="2021" name="Front. Genet.">
        <title>Chromosome-Level Genome Assembly Reveals Significant Gene Expansion in the Toll and IMD Signaling Pathways of Dendrolimus kikuchii.</title>
        <authorList>
            <person name="Zhou J."/>
            <person name="Wu P."/>
            <person name="Xiong Z."/>
            <person name="Liu N."/>
            <person name="Zhao N."/>
            <person name="Ji M."/>
            <person name="Qiu Y."/>
            <person name="Yang B."/>
        </authorList>
    </citation>
    <scope>NUCLEOTIDE SEQUENCE [LARGE SCALE GENOMIC DNA]</scope>
    <source>
        <strain evidence="1">Ann1</strain>
    </source>
</reference>
<keyword evidence="2" id="KW-1185">Reference proteome</keyword>
<evidence type="ECO:0000313" key="2">
    <source>
        <dbReference type="Proteomes" id="UP000824533"/>
    </source>
</evidence>
<proteinExistence type="predicted"/>
<dbReference type="EMBL" id="CM034391">
    <property type="protein sequence ID" value="KAJ0181158.1"/>
    <property type="molecule type" value="Genomic_DNA"/>
</dbReference>
<sequence length="528" mass="62088">MKICTNAYIFLSKTYLITLHNKILCRKYSRIIPFAELYQRITDNVLSENLMTRYKIKHPSIVNLSHHQLQNTLQILKKFNITPLEACWNIHLFCMNPITMDNYGEILRECGFMNISPEHIIKYHTLVKSRTIVQLKRQGLIAQDLKLEEFILNKLQDLPVSEKLTQDFPDEETSILTVRMSILARYLKWKLSVTTEQFEQYCRNYLPLKHKPMTDIEEALRIAQDNLQFSVENIKRNAFVISSDPINTRLILENVQTLAGFDIREAIKIEPAILKNNYSSILQIRDLLEEYQIPIEAQKRCLKVYCMCPETVKERLHELTNLKEYQILSTNPRVLSMVIHKKKMLNRLSKIQAAKKQCYSLNHLVSSSKVFNEYISNFGSKVCGRDIAVLINSSLNLKVDNRKTENVKVIMKHLKKHKFWLHSALDTIDRNIKYLQTKFNDDVIFNNCQLLLYPGSEIEYYINIFLQMRGFGKNVYQIDTNYNNLNHSAFTDNQILSLVLYEIEKKYHFSGDGIWVRQDDDKREQSVN</sequence>
<comment type="caution">
    <text evidence="1">The sequence shown here is derived from an EMBL/GenBank/DDBJ whole genome shotgun (WGS) entry which is preliminary data.</text>
</comment>
<dbReference type="Proteomes" id="UP000824533">
    <property type="component" value="Linkage Group LG05"/>
</dbReference>